<dbReference type="PANTHER" id="PTHR42085:SF1">
    <property type="entry name" value="F-BOX DOMAIN-CONTAINING PROTEIN"/>
    <property type="match status" value="1"/>
</dbReference>
<dbReference type="OrthoDB" id="4790878at2759"/>
<evidence type="ECO:0000313" key="2">
    <source>
        <dbReference type="Proteomes" id="UP000799757"/>
    </source>
</evidence>
<protein>
    <submittedName>
        <fullName evidence="1">Uncharacterized protein</fullName>
    </submittedName>
</protein>
<dbReference type="PANTHER" id="PTHR42085">
    <property type="entry name" value="F-BOX DOMAIN-CONTAINING PROTEIN"/>
    <property type="match status" value="1"/>
</dbReference>
<dbReference type="InterPro" id="IPR038883">
    <property type="entry name" value="AN11006-like"/>
</dbReference>
<organism evidence="1 2">
    <name type="scientific">Melanomma pulvis-pyrius CBS 109.77</name>
    <dbReference type="NCBI Taxonomy" id="1314802"/>
    <lineage>
        <taxon>Eukaryota</taxon>
        <taxon>Fungi</taxon>
        <taxon>Dikarya</taxon>
        <taxon>Ascomycota</taxon>
        <taxon>Pezizomycotina</taxon>
        <taxon>Dothideomycetes</taxon>
        <taxon>Pleosporomycetidae</taxon>
        <taxon>Pleosporales</taxon>
        <taxon>Melanommataceae</taxon>
        <taxon>Melanomma</taxon>
    </lineage>
</organism>
<dbReference type="AlphaFoldDB" id="A0A6A6X694"/>
<sequence>MSTPAKRAQEPRYMQVAVDPPNYLVHTTDTRIAADDAQPHFLRLSGELRNKIYEYTFTYPAGLQYQEIDWRGSNLAKSGFYVGFDETNQLKYCNKQLYRETAELKIKYNRITFHRKNWKPTVDNYSRPGTPFLGYIAGCTPERASWVQNIILSAPEYRVIPDPKETLSAVIDYCDEVVEIPSNFQVWPSETEISDEFITKLSHVIRGNGLNIGDVELVQLIGLARGWVQNGI</sequence>
<proteinExistence type="predicted"/>
<dbReference type="EMBL" id="MU002008">
    <property type="protein sequence ID" value="KAF2791653.1"/>
    <property type="molecule type" value="Genomic_DNA"/>
</dbReference>
<keyword evidence="2" id="KW-1185">Reference proteome</keyword>
<accession>A0A6A6X694</accession>
<dbReference type="Proteomes" id="UP000799757">
    <property type="component" value="Unassembled WGS sequence"/>
</dbReference>
<name>A0A6A6X694_9PLEO</name>
<reference evidence="1" key="1">
    <citation type="journal article" date="2020" name="Stud. Mycol.">
        <title>101 Dothideomycetes genomes: a test case for predicting lifestyles and emergence of pathogens.</title>
        <authorList>
            <person name="Haridas S."/>
            <person name="Albert R."/>
            <person name="Binder M."/>
            <person name="Bloem J."/>
            <person name="Labutti K."/>
            <person name="Salamov A."/>
            <person name="Andreopoulos B."/>
            <person name="Baker S."/>
            <person name="Barry K."/>
            <person name="Bills G."/>
            <person name="Bluhm B."/>
            <person name="Cannon C."/>
            <person name="Castanera R."/>
            <person name="Culley D."/>
            <person name="Daum C."/>
            <person name="Ezra D."/>
            <person name="Gonzalez J."/>
            <person name="Henrissat B."/>
            <person name="Kuo A."/>
            <person name="Liang C."/>
            <person name="Lipzen A."/>
            <person name="Lutzoni F."/>
            <person name="Magnuson J."/>
            <person name="Mondo S."/>
            <person name="Nolan M."/>
            <person name="Ohm R."/>
            <person name="Pangilinan J."/>
            <person name="Park H.-J."/>
            <person name="Ramirez L."/>
            <person name="Alfaro M."/>
            <person name="Sun H."/>
            <person name="Tritt A."/>
            <person name="Yoshinaga Y."/>
            <person name="Zwiers L.-H."/>
            <person name="Turgeon B."/>
            <person name="Goodwin S."/>
            <person name="Spatafora J."/>
            <person name="Crous P."/>
            <person name="Grigoriev I."/>
        </authorList>
    </citation>
    <scope>NUCLEOTIDE SEQUENCE</scope>
    <source>
        <strain evidence="1">CBS 109.77</strain>
    </source>
</reference>
<evidence type="ECO:0000313" key="1">
    <source>
        <dbReference type="EMBL" id="KAF2791653.1"/>
    </source>
</evidence>
<gene>
    <name evidence="1" type="ORF">K505DRAFT_418977</name>
</gene>